<dbReference type="Gene3D" id="3.30.200.20">
    <property type="entry name" value="Phosphorylase Kinase, domain 1"/>
    <property type="match status" value="1"/>
</dbReference>
<keyword evidence="4" id="KW-0067">ATP-binding</keyword>
<accession>A0A517NII3</accession>
<evidence type="ECO:0000256" key="2">
    <source>
        <dbReference type="ARBA" id="ARBA00022741"/>
    </source>
</evidence>
<gene>
    <name evidence="6" type="primary">pkn1_5</name>
    <name evidence="6" type="ORF">K227x_53700</name>
</gene>
<keyword evidence="7" id="KW-1185">Reference proteome</keyword>
<dbReference type="Proteomes" id="UP000318538">
    <property type="component" value="Chromosome"/>
</dbReference>
<dbReference type="PANTHER" id="PTHR43289">
    <property type="entry name" value="MITOGEN-ACTIVATED PROTEIN KINASE KINASE KINASE 20-RELATED"/>
    <property type="match status" value="1"/>
</dbReference>
<keyword evidence="1 6" id="KW-0808">Transferase</keyword>
<organism evidence="6 7">
    <name type="scientific">Rubripirellula lacrimiformis</name>
    <dbReference type="NCBI Taxonomy" id="1930273"/>
    <lineage>
        <taxon>Bacteria</taxon>
        <taxon>Pseudomonadati</taxon>
        <taxon>Planctomycetota</taxon>
        <taxon>Planctomycetia</taxon>
        <taxon>Pirellulales</taxon>
        <taxon>Pirellulaceae</taxon>
        <taxon>Rubripirellula</taxon>
    </lineage>
</organism>
<keyword evidence="2" id="KW-0547">Nucleotide-binding</keyword>
<dbReference type="GO" id="GO:0004674">
    <property type="term" value="F:protein serine/threonine kinase activity"/>
    <property type="evidence" value="ECO:0007669"/>
    <property type="project" value="UniProtKB-EC"/>
</dbReference>
<proteinExistence type="predicted"/>
<dbReference type="GO" id="GO:0005524">
    <property type="term" value="F:ATP binding"/>
    <property type="evidence" value="ECO:0007669"/>
    <property type="project" value="UniProtKB-KW"/>
</dbReference>
<dbReference type="SUPFAM" id="SSF56112">
    <property type="entry name" value="Protein kinase-like (PK-like)"/>
    <property type="match status" value="1"/>
</dbReference>
<protein>
    <submittedName>
        <fullName evidence="6">Serine/threonine-protein kinase Pkn1</fullName>
        <ecNumber evidence="6">2.7.11.1</ecNumber>
    </submittedName>
</protein>
<dbReference type="PANTHER" id="PTHR43289:SF6">
    <property type="entry name" value="SERINE_THREONINE-PROTEIN KINASE NEKL-3"/>
    <property type="match status" value="1"/>
</dbReference>
<dbReference type="EMBL" id="CP036525">
    <property type="protein sequence ID" value="QDT06946.1"/>
    <property type="molecule type" value="Genomic_DNA"/>
</dbReference>
<reference evidence="6 7" key="1">
    <citation type="submission" date="2019-02" db="EMBL/GenBank/DDBJ databases">
        <title>Deep-cultivation of Planctomycetes and their phenomic and genomic characterization uncovers novel biology.</title>
        <authorList>
            <person name="Wiegand S."/>
            <person name="Jogler M."/>
            <person name="Boedeker C."/>
            <person name="Pinto D."/>
            <person name="Vollmers J."/>
            <person name="Rivas-Marin E."/>
            <person name="Kohn T."/>
            <person name="Peeters S.H."/>
            <person name="Heuer A."/>
            <person name="Rast P."/>
            <person name="Oberbeckmann S."/>
            <person name="Bunk B."/>
            <person name="Jeske O."/>
            <person name="Meyerdierks A."/>
            <person name="Storesund J.E."/>
            <person name="Kallscheuer N."/>
            <person name="Luecker S."/>
            <person name="Lage O.M."/>
            <person name="Pohl T."/>
            <person name="Merkel B.J."/>
            <person name="Hornburger P."/>
            <person name="Mueller R.-W."/>
            <person name="Bruemmer F."/>
            <person name="Labrenz M."/>
            <person name="Spormann A.M."/>
            <person name="Op den Camp H."/>
            <person name="Overmann J."/>
            <person name="Amann R."/>
            <person name="Jetten M.S.M."/>
            <person name="Mascher T."/>
            <person name="Medema M.H."/>
            <person name="Devos D.P."/>
            <person name="Kaster A.-K."/>
            <person name="Ovreas L."/>
            <person name="Rohde M."/>
            <person name="Galperin M.Y."/>
            <person name="Jogler C."/>
        </authorList>
    </citation>
    <scope>NUCLEOTIDE SEQUENCE [LARGE SCALE GENOMIC DNA]</scope>
    <source>
        <strain evidence="6 7">K22_7</strain>
    </source>
</reference>
<dbReference type="Pfam" id="PF00069">
    <property type="entry name" value="Pkinase"/>
    <property type="match status" value="1"/>
</dbReference>
<dbReference type="EC" id="2.7.11.1" evidence="6"/>
<dbReference type="InterPro" id="IPR000719">
    <property type="entry name" value="Prot_kinase_dom"/>
</dbReference>
<evidence type="ECO:0000256" key="1">
    <source>
        <dbReference type="ARBA" id="ARBA00022679"/>
    </source>
</evidence>
<evidence type="ECO:0000256" key="4">
    <source>
        <dbReference type="ARBA" id="ARBA00022840"/>
    </source>
</evidence>
<dbReference type="InterPro" id="IPR011009">
    <property type="entry name" value="Kinase-like_dom_sf"/>
</dbReference>
<evidence type="ECO:0000259" key="5">
    <source>
        <dbReference type="PROSITE" id="PS50011"/>
    </source>
</evidence>
<keyword evidence="3 6" id="KW-0418">Kinase</keyword>
<name>A0A517NII3_9BACT</name>
<dbReference type="PROSITE" id="PS50011">
    <property type="entry name" value="PROTEIN_KINASE_DOM"/>
    <property type="match status" value="1"/>
</dbReference>
<sequence length="242" mass="26990">MEDSSSDLLGPIVDEYLALQRGGRAPDLDAFVPMYPGHEEKLRQLLPMADLLDTARPMLGEFDSDDDSIGAGSRLGDYSLVKVIGRVGMGVVYQAEHVLLGSVVAIKVLPRMLNSTKHRERFLREASAAALMNHPNIVRVFDFGAVASTNGLLIFDLQWNDAVAHKTSKSVGLYELTYSDDGTLLVGAGERRITKVCIRCWTRKFCVSNPTLHQSLEKRGQSCLKRPMDSKSEDWHRRVFNR</sequence>
<dbReference type="AlphaFoldDB" id="A0A517NII3"/>
<dbReference type="KEGG" id="rlc:K227x_53700"/>
<evidence type="ECO:0000256" key="3">
    <source>
        <dbReference type="ARBA" id="ARBA00022777"/>
    </source>
</evidence>
<evidence type="ECO:0000313" key="6">
    <source>
        <dbReference type="EMBL" id="QDT06946.1"/>
    </source>
</evidence>
<evidence type="ECO:0000313" key="7">
    <source>
        <dbReference type="Proteomes" id="UP000318538"/>
    </source>
</evidence>
<feature type="domain" description="Protein kinase" evidence="5">
    <location>
        <begin position="78"/>
        <end position="242"/>
    </location>
</feature>